<evidence type="ECO:0000256" key="1">
    <source>
        <dbReference type="ARBA" id="ARBA00005463"/>
    </source>
</evidence>
<dbReference type="SUPFAM" id="SSF47954">
    <property type="entry name" value="Cyclin-like"/>
    <property type="match status" value="1"/>
</dbReference>
<comment type="similarity">
    <text evidence="1">Belongs to the cyclin family. Cyclin Y subfamily.</text>
</comment>
<sequence length="376" mass="42211">MGNKQSCCVYPGGRNSGRSSNTHRNNNNASGGGVLHGGADTRNGGSGGHNDYHRSANSSGTGDTASSVGEECTNTNLQHISEREHDDLDQDPSLHPTAGPMFLAKARQARRNGIVRRRSRSELDNCRTLKKSSSCSTIYLDDSTVSQPNLKNTIKCVTLAIYYHICDSESKNTLDIFDEMLHPLSETVNPDYDKTLPEHRHIYKFVRTLFNAAQLTAECAIITLVYLERLLTYAELDMTPGGWKRIVLGAIILASKVWDDQAVWNVDYCQILRDISVDDMNELERQYLVMVQFNINVPASVYAKYYFSLRTLAEENELIFPAEPLSKERAHKLEAMSRDCEDRYAAMLLQNNSLNKKWNSLDNVNANHRRSVAILS</sequence>
<dbReference type="Gene3D" id="1.10.472.10">
    <property type="entry name" value="Cyclin-like"/>
    <property type="match status" value="1"/>
</dbReference>
<dbReference type="FunFam" id="1.10.472.10:FF:000011">
    <property type="entry name" value="Cyclin-Y isoform 1"/>
    <property type="match status" value="1"/>
</dbReference>
<dbReference type="InterPro" id="IPR013763">
    <property type="entry name" value="Cyclin-like_dom"/>
</dbReference>
<dbReference type="InterPro" id="IPR013922">
    <property type="entry name" value="Cyclin_PHO80-like"/>
</dbReference>
<organism evidence="5">
    <name type="scientific">Hirondellea gigas</name>
    <dbReference type="NCBI Taxonomy" id="1518452"/>
    <lineage>
        <taxon>Eukaryota</taxon>
        <taxon>Metazoa</taxon>
        <taxon>Ecdysozoa</taxon>
        <taxon>Arthropoda</taxon>
        <taxon>Crustacea</taxon>
        <taxon>Multicrustacea</taxon>
        <taxon>Malacostraca</taxon>
        <taxon>Eumalacostraca</taxon>
        <taxon>Peracarida</taxon>
        <taxon>Amphipoda</taxon>
        <taxon>Amphilochidea</taxon>
        <taxon>Lysianassida</taxon>
        <taxon>Lysianassidira</taxon>
        <taxon>Lysianassoidea</taxon>
        <taxon>Lysianassidae</taxon>
        <taxon>Hirondellea</taxon>
    </lineage>
</organism>
<proteinExistence type="evidence at transcript level"/>
<dbReference type="GO" id="GO:0019901">
    <property type="term" value="F:protein kinase binding"/>
    <property type="evidence" value="ECO:0007669"/>
    <property type="project" value="InterPro"/>
</dbReference>
<reference evidence="5" key="2">
    <citation type="journal article" date="2018" name="Biosci. Biotechnol. Biochem.">
        <title>Polysaccharide hydrolase of the hadal zone amphipods Hirondellea gigas.</title>
        <authorList>
            <person name="Kobayashi H."/>
            <person name="Nagahama T."/>
            <person name="Arai W."/>
            <person name="Sasagawa Y."/>
            <person name="Umeda M."/>
            <person name="Hayashi T."/>
            <person name="Nikaido I."/>
            <person name="Watanabe H."/>
            <person name="Oguri K."/>
            <person name="Kitazato H."/>
            <person name="Fujioka K."/>
            <person name="Kido Y."/>
            <person name="Takami H."/>
        </authorList>
    </citation>
    <scope>NUCLEOTIDE SEQUENCE</scope>
    <source>
        <tissue evidence="5">Whole body</tissue>
    </source>
</reference>
<dbReference type="InterPro" id="IPR036915">
    <property type="entry name" value="Cyclin-like_sf"/>
</dbReference>
<reference evidence="6" key="1">
    <citation type="submission" date="2017-11" db="EMBL/GenBank/DDBJ databases">
        <title>The sensing device of the deep-sea amphipod.</title>
        <authorList>
            <person name="Kobayashi H."/>
            <person name="Nagahama T."/>
            <person name="Arai W."/>
            <person name="Sasagawa Y."/>
            <person name="Umeda M."/>
            <person name="Hayashi T."/>
            <person name="Nikaido I."/>
            <person name="Watanabe H."/>
            <person name="Oguri K."/>
            <person name="Kitazato H."/>
            <person name="Fujioka K."/>
            <person name="Kido Y."/>
            <person name="Takami H."/>
        </authorList>
    </citation>
    <scope>NUCLEOTIDE SEQUENCE</scope>
    <source>
        <tissue evidence="6">Whole body</tissue>
    </source>
</reference>
<evidence type="ECO:0000313" key="6">
    <source>
        <dbReference type="EMBL" id="LAC23467.1"/>
    </source>
</evidence>
<feature type="compositionally biased region" description="Polar residues" evidence="3">
    <location>
        <begin position="16"/>
        <end position="29"/>
    </location>
</feature>
<feature type="region of interest" description="Disordered" evidence="3">
    <location>
        <begin position="1"/>
        <end position="70"/>
    </location>
</feature>
<dbReference type="Pfam" id="PF08613">
    <property type="entry name" value="Cyclin"/>
    <property type="match status" value="1"/>
</dbReference>
<dbReference type="EMBL" id="IACF01004008">
    <property type="protein sequence ID" value="LAB69607.1"/>
    <property type="molecule type" value="mRNA"/>
</dbReference>
<dbReference type="EMBL" id="IACT01004269">
    <property type="protein sequence ID" value="LAC23467.1"/>
    <property type="molecule type" value="mRNA"/>
</dbReference>
<dbReference type="SMART" id="SM00385">
    <property type="entry name" value="CYCLIN"/>
    <property type="match status" value="1"/>
</dbReference>
<feature type="domain" description="Cyclin-like" evidence="4">
    <location>
        <begin position="204"/>
        <end position="289"/>
    </location>
</feature>
<accession>A0A2P2I6G7</accession>
<evidence type="ECO:0000256" key="3">
    <source>
        <dbReference type="SAM" id="MobiDB-lite"/>
    </source>
</evidence>
<name>A0A2P2I6G7_9CRUS</name>
<dbReference type="AlphaFoldDB" id="A0A2P2I6G7"/>
<dbReference type="InterPro" id="IPR012399">
    <property type="entry name" value="Cyclin_Y"/>
</dbReference>
<protein>
    <submittedName>
        <fullName evidence="5">Cyclin-Y-like</fullName>
    </submittedName>
</protein>
<evidence type="ECO:0000313" key="5">
    <source>
        <dbReference type="EMBL" id="LAB69607.1"/>
    </source>
</evidence>
<feature type="compositionally biased region" description="Polar residues" evidence="3">
    <location>
        <begin position="55"/>
        <end position="70"/>
    </location>
</feature>
<dbReference type="CDD" id="cd20540">
    <property type="entry name" value="CYCLIN_CCNY_like"/>
    <property type="match status" value="1"/>
</dbReference>
<evidence type="ECO:0000256" key="2">
    <source>
        <dbReference type="ARBA" id="ARBA00023127"/>
    </source>
</evidence>
<dbReference type="PIRSF" id="PIRSF028934">
    <property type="entry name" value="Cyclin_CG14939"/>
    <property type="match status" value="1"/>
</dbReference>
<dbReference type="PANTHER" id="PTHR14248">
    <property type="entry name" value="CYCLIN Y, ISOFORM A"/>
    <property type="match status" value="1"/>
</dbReference>
<evidence type="ECO:0000259" key="4">
    <source>
        <dbReference type="SMART" id="SM00385"/>
    </source>
</evidence>
<keyword evidence="2" id="KW-0195">Cyclin</keyword>